<dbReference type="EMBL" id="JAAKZW010000195">
    <property type="protein sequence ID" value="NGO80148.1"/>
    <property type="molecule type" value="Genomic_DNA"/>
</dbReference>
<dbReference type="SUPFAM" id="SSF46785">
    <property type="entry name" value="Winged helix' DNA-binding domain"/>
    <property type="match status" value="1"/>
</dbReference>
<keyword evidence="3" id="KW-0804">Transcription</keyword>
<sequence length="195" mass="21817">MAEKKARQITDVETLKALGHPLRMKLFRAVYAARTATASQLAQTVNEAVSLVSYHLRTLAKHGLIEEAEGQGSDGRERWWKPAAQSLTISDEDFIDEPGKAAAHRSVTRLFQDQRAELYARYVDEKAAWGAEWRKAAFDSEYLPRLTAPELASLSKELDAVLRKYDEAGRAAEAAGETEGREQIAVHLYGFPFRP</sequence>
<protein>
    <submittedName>
        <fullName evidence="5">Helix-turn-helix transcriptional regulator</fullName>
    </submittedName>
</protein>
<dbReference type="InterPro" id="IPR051081">
    <property type="entry name" value="HTH_MetalResp_TranReg"/>
</dbReference>
<dbReference type="PANTHER" id="PTHR33154">
    <property type="entry name" value="TRANSCRIPTIONAL REGULATOR, ARSR FAMILY"/>
    <property type="match status" value="1"/>
</dbReference>
<dbReference type="CDD" id="cd00090">
    <property type="entry name" value="HTH_ARSR"/>
    <property type="match status" value="1"/>
</dbReference>
<dbReference type="GO" id="GO:0003677">
    <property type="term" value="F:DNA binding"/>
    <property type="evidence" value="ECO:0007669"/>
    <property type="project" value="UniProtKB-KW"/>
</dbReference>
<dbReference type="GO" id="GO:0003700">
    <property type="term" value="F:DNA-binding transcription factor activity"/>
    <property type="evidence" value="ECO:0007669"/>
    <property type="project" value="InterPro"/>
</dbReference>
<feature type="domain" description="HTH arsR-type" evidence="4">
    <location>
        <begin position="13"/>
        <end position="96"/>
    </location>
</feature>
<accession>A0A6G4XRS9</accession>
<keyword evidence="1" id="KW-0805">Transcription regulation</keyword>
<comment type="caution">
    <text evidence="5">The sequence shown here is derived from an EMBL/GenBank/DDBJ whole genome shotgun (WGS) entry which is preliminary data.</text>
</comment>
<name>A0A6G4XRS9_9ACTN</name>
<evidence type="ECO:0000313" key="6">
    <source>
        <dbReference type="Proteomes" id="UP000481109"/>
    </source>
</evidence>
<dbReference type="Pfam" id="PF12840">
    <property type="entry name" value="HTH_20"/>
    <property type="match status" value="1"/>
</dbReference>
<organism evidence="5 6">
    <name type="scientific">Streptomyces mesophilus</name>
    <dbReference type="NCBI Taxonomy" id="1775132"/>
    <lineage>
        <taxon>Bacteria</taxon>
        <taxon>Bacillati</taxon>
        <taxon>Actinomycetota</taxon>
        <taxon>Actinomycetes</taxon>
        <taxon>Kitasatosporales</taxon>
        <taxon>Streptomycetaceae</taxon>
        <taxon>Streptomyces</taxon>
    </lineage>
</organism>
<dbReference type="PANTHER" id="PTHR33154:SF15">
    <property type="entry name" value="REGULATORY PROTEIN ARSR"/>
    <property type="match status" value="1"/>
</dbReference>
<evidence type="ECO:0000256" key="1">
    <source>
        <dbReference type="ARBA" id="ARBA00023015"/>
    </source>
</evidence>
<dbReference type="InterPro" id="IPR001845">
    <property type="entry name" value="HTH_ArsR_DNA-bd_dom"/>
</dbReference>
<dbReference type="InterPro" id="IPR036388">
    <property type="entry name" value="WH-like_DNA-bd_sf"/>
</dbReference>
<evidence type="ECO:0000256" key="3">
    <source>
        <dbReference type="ARBA" id="ARBA00023163"/>
    </source>
</evidence>
<dbReference type="AlphaFoldDB" id="A0A6G4XRS9"/>
<reference evidence="5 6" key="1">
    <citation type="submission" date="2020-02" db="EMBL/GenBank/DDBJ databases">
        <title>Whole-genome analyses of novel actinobacteria.</title>
        <authorList>
            <person name="Sahin N."/>
            <person name="Tokatli A."/>
        </authorList>
    </citation>
    <scope>NUCLEOTIDE SEQUENCE [LARGE SCALE GENOMIC DNA]</scope>
    <source>
        <strain evidence="5 6">YC504</strain>
    </source>
</reference>
<evidence type="ECO:0000259" key="4">
    <source>
        <dbReference type="SMART" id="SM00418"/>
    </source>
</evidence>
<dbReference type="Proteomes" id="UP000481109">
    <property type="component" value="Unassembled WGS sequence"/>
</dbReference>
<keyword evidence="2" id="KW-0238">DNA-binding</keyword>
<dbReference type="InterPro" id="IPR011991">
    <property type="entry name" value="ArsR-like_HTH"/>
</dbReference>
<dbReference type="Gene3D" id="1.10.10.10">
    <property type="entry name" value="Winged helix-like DNA-binding domain superfamily/Winged helix DNA-binding domain"/>
    <property type="match status" value="1"/>
</dbReference>
<evidence type="ECO:0000313" key="5">
    <source>
        <dbReference type="EMBL" id="NGO80148.1"/>
    </source>
</evidence>
<dbReference type="InterPro" id="IPR036390">
    <property type="entry name" value="WH_DNA-bd_sf"/>
</dbReference>
<proteinExistence type="predicted"/>
<evidence type="ECO:0000256" key="2">
    <source>
        <dbReference type="ARBA" id="ARBA00023125"/>
    </source>
</evidence>
<keyword evidence="6" id="KW-1185">Reference proteome</keyword>
<dbReference type="RefSeq" id="WP_165335576.1">
    <property type="nucleotide sequence ID" value="NZ_JAAKZW010000195.1"/>
</dbReference>
<dbReference type="SMART" id="SM00418">
    <property type="entry name" value="HTH_ARSR"/>
    <property type="match status" value="1"/>
</dbReference>
<gene>
    <name evidence="5" type="ORF">G6045_31490</name>
</gene>